<evidence type="ECO:0000259" key="1">
    <source>
        <dbReference type="Pfam" id="PF13966"/>
    </source>
</evidence>
<dbReference type="InterPro" id="IPR026960">
    <property type="entry name" value="RVT-Znf"/>
</dbReference>
<organism evidence="2 3">
    <name type="scientific">Senna tora</name>
    <dbReference type="NCBI Taxonomy" id="362788"/>
    <lineage>
        <taxon>Eukaryota</taxon>
        <taxon>Viridiplantae</taxon>
        <taxon>Streptophyta</taxon>
        <taxon>Embryophyta</taxon>
        <taxon>Tracheophyta</taxon>
        <taxon>Spermatophyta</taxon>
        <taxon>Magnoliopsida</taxon>
        <taxon>eudicotyledons</taxon>
        <taxon>Gunneridae</taxon>
        <taxon>Pentapetalae</taxon>
        <taxon>rosids</taxon>
        <taxon>fabids</taxon>
        <taxon>Fabales</taxon>
        <taxon>Fabaceae</taxon>
        <taxon>Caesalpinioideae</taxon>
        <taxon>Cassia clade</taxon>
        <taxon>Senna</taxon>
    </lineage>
</organism>
<dbReference type="AlphaFoldDB" id="A0A834WGT4"/>
<dbReference type="Proteomes" id="UP000634136">
    <property type="component" value="Unassembled WGS sequence"/>
</dbReference>
<name>A0A834WGT4_9FABA</name>
<sequence length="163" mass="18863">MEGQQGWPLHFLKKESTDGFKTLWKNIWGADLQQRLKMLLWRIAHENLPTRKKLNAQGLGSELCPLCNKYSESILHIFRDCKISHDIWDRCLHDDDKALFFSCSTKEWVRWNILANSVCYSLLLCLAMEEPTKFNLSRRFGVVELTNPPRGIISSLAGSAWPV</sequence>
<dbReference type="Pfam" id="PF13966">
    <property type="entry name" value="zf-RVT"/>
    <property type="match status" value="1"/>
</dbReference>
<gene>
    <name evidence="2" type="ORF">G2W53_027657</name>
</gene>
<reference evidence="2" key="1">
    <citation type="submission" date="2020-09" db="EMBL/GenBank/DDBJ databases">
        <title>Genome-Enabled Discovery of Anthraquinone Biosynthesis in Senna tora.</title>
        <authorList>
            <person name="Kang S.-H."/>
            <person name="Pandey R.P."/>
            <person name="Lee C.-M."/>
            <person name="Sim J.-S."/>
            <person name="Jeong J.-T."/>
            <person name="Choi B.-S."/>
            <person name="Jung M."/>
            <person name="Ginzburg D."/>
            <person name="Zhao K."/>
            <person name="Won S.Y."/>
            <person name="Oh T.-J."/>
            <person name="Yu Y."/>
            <person name="Kim N.-H."/>
            <person name="Lee O.R."/>
            <person name="Lee T.-H."/>
            <person name="Bashyal P."/>
            <person name="Kim T.-S."/>
            <person name="Lee W.-H."/>
            <person name="Kawkins C."/>
            <person name="Kim C.-K."/>
            <person name="Kim J.S."/>
            <person name="Ahn B.O."/>
            <person name="Rhee S.Y."/>
            <person name="Sohng J.K."/>
        </authorList>
    </citation>
    <scope>NUCLEOTIDE SEQUENCE</scope>
    <source>
        <tissue evidence="2">Leaf</tissue>
    </source>
</reference>
<evidence type="ECO:0000313" key="3">
    <source>
        <dbReference type="Proteomes" id="UP000634136"/>
    </source>
</evidence>
<evidence type="ECO:0000313" key="2">
    <source>
        <dbReference type="EMBL" id="KAF7822202.1"/>
    </source>
</evidence>
<dbReference type="EMBL" id="JAAIUW010000008">
    <property type="protein sequence ID" value="KAF7822202.1"/>
    <property type="molecule type" value="Genomic_DNA"/>
</dbReference>
<dbReference type="OrthoDB" id="1436613at2759"/>
<protein>
    <submittedName>
        <fullName evidence="2">Ribonuclease H</fullName>
    </submittedName>
</protein>
<feature type="domain" description="Reverse transcriptase zinc-binding" evidence="1">
    <location>
        <begin position="22"/>
        <end position="88"/>
    </location>
</feature>
<accession>A0A834WGT4</accession>
<comment type="caution">
    <text evidence="2">The sequence shown here is derived from an EMBL/GenBank/DDBJ whole genome shotgun (WGS) entry which is preliminary data.</text>
</comment>
<keyword evidence="3" id="KW-1185">Reference proteome</keyword>
<proteinExistence type="predicted"/>